<gene>
    <name evidence="2" type="ORF">LEP1GSC105_4547</name>
</gene>
<protein>
    <recommendedName>
        <fullName evidence="1">Knr4/Smi1-like domain-containing protein</fullName>
    </recommendedName>
</protein>
<dbReference type="InterPro" id="IPR018958">
    <property type="entry name" value="Knr4/Smi1-like_dom"/>
</dbReference>
<dbReference type="Pfam" id="PF09346">
    <property type="entry name" value="SMI1_KNR4"/>
    <property type="match status" value="1"/>
</dbReference>
<dbReference type="Gene3D" id="3.40.1580.10">
    <property type="entry name" value="SMI1/KNR4-like"/>
    <property type="match status" value="1"/>
</dbReference>
<comment type="caution">
    <text evidence="2">The sequence shown here is derived from an EMBL/GenBank/DDBJ whole genome shotgun (WGS) entry which is preliminary data.</text>
</comment>
<dbReference type="SUPFAM" id="SSF160631">
    <property type="entry name" value="SMI1/KNR4-like"/>
    <property type="match status" value="1"/>
</dbReference>
<proteinExistence type="predicted"/>
<organism evidence="2 3">
    <name type="scientific">Leptospira interrogans str. UI 12758</name>
    <dbReference type="NCBI Taxonomy" id="1049938"/>
    <lineage>
        <taxon>Bacteria</taxon>
        <taxon>Pseudomonadati</taxon>
        <taxon>Spirochaetota</taxon>
        <taxon>Spirochaetia</taxon>
        <taxon>Leptospirales</taxon>
        <taxon>Leptospiraceae</taxon>
        <taxon>Leptospira</taxon>
    </lineage>
</organism>
<dbReference type="RefSeq" id="WP_001027890.1">
    <property type="nucleotide sequence ID" value="NZ_AHNR02000057.1"/>
</dbReference>
<evidence type="ECO:0000313" key="2">
    <source>
        <dbReference type="EMBL" id="EKR54048.1"/>
    </source>
</evidence>
<sequence>MNITNIFKNVWTIQPGTNLNAIQKIESIFKVTFPEDYKQILLWSNGGEGKVGNRYLSLWKIEELVQLNEDYQIKKYIPEIVSIGTDGGEFCYAFDYRNNSNIPNFIEVPLGDLDSNSIVTLGDKMTLVLQTWIHF</sequence>
<feature type="domain" description="Knr4/Smi1-like" evidence="1">
    <location>
        <begin position="16"/>
        <end position="111"/>
    </location>
</feature>
<dbReference type="EMBL" id="AHNR02000057">
    <property type="protein sequence ID" value="EKR54048.1"/>
    <property type="molecule type" value="Genomic_DNA"/>
</dbReference>
<reference evidence="2 3" key="1">
    <citation type="submission" date="2012-10" db="EMBL/GenBank/DDBJ databases">
        <authorList>
            <person name="Harkins D.M."/>
            <person name="Durkin A.S."/>
            <person name="Brinkac L.M."/>
            <person name="Haft D.H."/>
            <person name="Selengut J.D."/>
            <person name="Sanka R."/>
            <person name="DePew J."/>
            <person name="Purushe J."/>
            <person name="Chanthongthip A."/>
            <person name="Lattana O."/>
            <person name="Phetsouvanh R."/>
            <person name="Newton P.N."/>
            <person name="Vinetz J.M."/>
            <person name="Sutton G.G."/>
            <person name="Nierman W.C."/>
            <person name="Fouts D.E."/>
        </authorList>
    </citation>
    <scope>NUCLEOTIDE SEQUENCE [LARGE SCALE GENOMIC DNA]</scope>
    <source>
        <strain evidence="2 3">UI 12758</strain>
    </source>
</reference>
<dbReference type="SMART" id="SM00860">
    <property type="entry name" value="SMI1_KNR4"/>
    <property type="match status" value="1"/>
</dbReference>
<name>A0A0E2D2G2_LEPIR</name>
<evidence type="ECO:0000313" key="3">
    <source>
        <dbReference type="Proteomes" id="UP000001340"/>
    </source>
</evidence>
<dbReference type="InterPro" id="IPR037883">
    <property type="entry name" value="Knr4/Smi1-like_sf"/>
</dbReference>
<accession>A0A0E2D2G2</accession>
<dbReference type="Proteomes" id="UP000001340">
    <property type="component" value="Unassembled WGS sequence"/>
</dbReference>
<evidence type="ECO:0000259" key="1">
    <source>
        <dbReference type="SMART" id="SM00860"/>
    </source>
</evidence>
<dbReference type="AlphaFoldDB" id="A0A0E2D2G2"/>